<reference evidence="20 21" key="2">
    <citation type="submission" date="2019-04" db="EMBL/GenBank/DDBJ databases">
        <title>The genome sequence of big-headed turtle.</title>
        <authorList>
            <person name="Gong S."/>
        </authorList>
    </citation>
    <scope>NUCLEOTIDE SEQUENCE [LARGE SCALE GENOMIC DNA]</scope>
    <source>
        <strain evidence="20">DO16091913</strain>
        <tissue evidence="20">Muscle</tissue>
    </source>
</reference>
<dbReference type="FunFam" id="3.90.190.10:FF:000149">
    <property type="entry name" value="Receptor-type tyrosine-protein phosphatase V"/>
    <property type="match status" value="1"/>
</dbReference>
<feature type="domain" description="Fibronectin type-III" evidence="19">
    <location>
        <begin position="838"/>
        <end position="929"/>
    </location>
</feature>
<keyword evidence="9 16" id="KW-0472">Membrane</keyword>
<evidence type="ECO:0000256" key="11">
    <source>
        <dbReference type="ARBA" id="ARBA00025789"/>
    </source>
</evidence>
<dbReference type="CDD" id="cd00063">
    <property type="entry name" value="FN3"/>
    <property type="match status" value="10"/>
</dbReference>
<comment type="similarity">
    <text evidence="11">Belongs to the protein-tyrosine phosphatase family. Receptor class 3 subfamily.</text>
</comment>
<feature type="region of interest" description="Disordered" evidence="15">
    <location>
        <begin position="213"/>
        <end position="241"/>
    </location>
</feature>
<dbReference type="GO" id="GO:0043235">
    <property type="term" value="C:receptor complex"/>
    <property type="evidence" value="ECO:0007669"/>
    <property type="project" value="TreeGrafter"/>
</dbReference>
<dbReference type="SMART" id="SM00194">
    <property type="entry name" value="PTPc"/>
    <property type="match status" value="2"/>
</dbReference>
<evidence type="ECO:0000256" key="8">
    <source>
        <dbReference type="ARBA" id="ARBA00022989"/>
    </source>
</evidence>
<keyword evidence="10" id="KW-0325">Glycoprotein</keyword>
<dbReference type="Gene3D" id="2.60.40.10">
    <property type="entry name" value="Immunoglobulins"/>
    <property type="match status" value="11"/>
</dbReference>
<evidence type="ECO:0000313" key="21">
    <source>
        <dbReference type="Proteomes" id="UP000297703"/>
    </source>
</evidence>
<evidence type="ECO:0000256" key="1">
    <source>
        <dbReference type="ARBA" id="ARBA00004479"/>
    </source>
</evidence>
<feature type="domain" description="Fibronectin type-III" evidence="19">
    <location>
        <begin position="1020"/>
        <end position="1112"/>
    </location>
</feature>
<dbReference type="OrthoDB" id="8609993at2759"/>
<dbReference type="InterPro" id="IPR041201">
    <property type="entry name" value="PTPRJ_TM"/>
</dbReference>
<evidence type="ECO:0000256" key="6">
    <source>
        <dbReference type="ARBA" id="ARBA00022801"/>
    </source>
</evidence>
<keyword evidence="4" id="KW-0732">Signal</keyword>
<comment type="catalytic activity">
    <reaction evidence="12">
        <text>O-phospho-L-tyrosyl-[protein] + H2O = L-tyrosyl-[protein] + phosphate</text>
        <dbReference type="Rhea" id="RHEA:10684"/>
        <dbReference type="Rhea" id="RHEA-COMP:10136"/>
        <dbReference type="Rhea" id="RHEA-COMP:20101"/>
        <dbReference type="ChEBI" id="CHEBI:15377"/>
        <dbReference type="ChEBI" id="CHEBI:43474"/>
        <dbReference type="ChEBI" id="CHEBI:46858"/>
        <dbReference type="ChEBI" id="CHEBI:61978"/>
        <dbReference type="EC" id="3.1.3.48"/>
    </reaction>
</comment>
<feature type="transmembrane region" description="Helical" evidence="16">
    <location>
        <begin position="1716"/>
        <end position="1737"/>
    </location>
</feature>
<feature type="domain" description="Fibronectin type-III" evidence="19">
    <location>
        <begin position="567"/>
        <end position="660"/>
    </location>
</feature>
<feature type="domain" description="Tyrosine specific protein phosphatases" evidence="18">
    <location>
        <begin position="2259"/>
        <end position="2332"/>
    </location>
</feature>
<feature type="domain" description="Fibronectin type-III" evidence="19">
    <location>
        <begin position="1292"/>
        <end position="1386"/>
    </location>
</feature>
<protein>
    <recommendedName>
        <fullName evidence="13">Receptor-type tyrosine-protein phosphatase V</fullName>
        <ecNumber evidence="2">3.1.3.48</ecNumber>
    </recommendedName>
    <alternativeName>
        <fullName evidence="14">Embryonic stem cell protein-tyrosine phosphatase</fullName>
    </alternativeName>
</protein>
<dbReference type="FunFam" id="2.60.40.10:FF:000369">
    <property type="entry name" value="Protein tyrosine phosphatase, receptor type B"/>
    <property type="match status" value="6"/>
</dbReference>
<keyword evidence="3 16" id="KW-0812">Transmembrane</keyword>
<keyword evidence="20" id="KW-0675">Receptor</keyword>
<dbReference type="PROSITE" id="PS50056">
    <property type="entry name" value="TYR_PHOSPHATASE_2"/>
    <property type="match status" value="2"/>
</dbReference>
<evidence type="ECO:0000256" key="15">
    <source>
        <dbReference type="SAM" id="MobiDB-lite"/>
    </source>
</evidence>
<keyword evidence="6" id="KW-0378">Hydrolase</keyword>
<dbReference type="PROSITE" id="PS50853">
    <property type="entry name" value="FN3"/>
    <property type="match status" value="8"/>
</dbReference>
<feature type="domain" description="Fibronectin type-III" evidence="19">
    <location>
        <begin position="1471"/>
        <end position="1564"/>
    </location>
</feature>
<keyword evidence="5" id="KW-0677">Repeat</keyword>
<dbReference type="PROSITE" id="PS50055">
    <property type="entry name" value="TYR_PHOSPHATASE_PTP"/>
    <property type="match status" value="2"/>
</dbReference>
<evidence type="ECO:0000259" key="19">
    <source>
        <dbReference type="PROSITE" id="PS50853"/>
    </source>
</evidence>
<evidence type="ECO:0000256" key="7">
    <source>
        <dbReference type="ARBA" id="ARBA00022912"/>
    </source>
</evidence>
<evidence type="ECO:0000256" key="3">
    <source>
        <dbReference type="ARBA" id="ARBA00022692"/>
    </source>
</evidence>
<dbReference type="Gene3D" id="3.90.190.10">
    <property type="entry name" value="Protein tyrosine phosphatase superfamily"/>
    <property type="match status" value="2"/>
</dbReference>
<dbReference type="CDD" id="cd14618">
    <property type="entry name" value="R-PTPc-V"/>
    <property type="match status" value="1"/>
</dbReference>
<feature type="domain" description="Tyrosine-protein phosphatase" evidence="17">
    <location>
        <begin position="1786"/>
        <end position="2045"/>
    </location>
</feature>
<dbReference type="SMART" id="SM00404">
    <property type="entry name" value="PTPc_motif"/>
    <property type="match status" value="2"/>
</dbReference>
<dbReference type="InterPro" id="IPR029021">
    <property type="entry name" value="Prot-tyrosine_phosphatase-like"/>
</dbReference>
<dbReference type="SUPFAM" id="SSF49265">
    <property type="entry name" value="Fibronectin type III"/>
    <property type="match status" value="13"/>
</dbReference>
<name>A0A4D9E0C6_9SAUR</name>
<reference evidence="20 21" key="1">
    <citation type="submission" date="2019-04" db="EMBL/GenBank/DDBJ databases">
        <title>Draft genome of the big-headed turtle Platysternon megacephalum.</title>
        <authorList>
            <person name="Gong S."/>
        </authorList>
    </citation>
    <scope>NUCLEOTIDE SEQUENCE [LARGE SCALE GENOMIC DNA]</scope>
    <source>
        <strain evidence="20">DO16091913</strain>
        <tissue evidence="20">Muscle</tissue>
    </source>
</reference>
<dbReference type="InterPro" id="IPR000387">
    <property type="entry name" value="Tyr_Pase_dom"/>
</dbReference>
<dbReference type="FunFam" id="3.90.190.10:FF:000009">
    <property type="entry name" value="Receptor-type tyrosine-protein phosphatase beta"/>
    <property type="match status" value="1"/>
</dbReference>
<dbReference type="STRING" id="55544.A0A4D9E0C6"/>
<gene>
    <name evidence="20" type="ORF">DR999_PMT17199</name>
</gene>
<dbReference type="InterPro" id="IPR003595">
    <property type="entry name" value="Tyr_Pase_cat"/>
</dbReference>
<dbReference type="InterPro" id="IPR016130">
    <property type="entry name" value="Tyr_Pase_AS"/>
</dbReference>
<feature type="domain" description="Fibronectin type-III" evidence="19">
    <location>
        <begin position="217"/>
        <end position="312"/>
    </location>
</feature>
<feature type="domain" description="Fibronectin type-III" evidence="19">
    <location>
        <begin position="387"/>
        <end position="480"/>
    </location>
</feature>
<feature type="region of interest" description="Disordered" evidence="15">
    <location>
        <begin position="56"/>
        <end position="80"/>
    </location>
</feature>
<dbReference type="PRINTS" id="PR00700">
    <property type="entry name" value="PRTYPHPHTASE"/>
</dbReference>
<dbReference type="GO" id="GO:1901701">
    <property type="term" value="P:cellular response to oxygen-containing compound"/>
    <property type="evidence" value="ECO:0007669"/>
    <property type="project" value="UniProtKB-ARBA"/>
</dbReference>
<dbReference type="InterPro" id="IPR000242">
    <property type="entry name" value="PTP_cat"/>
</dbReference>
<dbReference type="SMART" id="SM00060">
    <property type="entry name" value="FN3"/>
    <property type="match status" value="17"/>
</dbReference>
<evidence type="ECO:0000259" key="17">
    <source>
        <dbReference type="PROSITE" id="PS50055"/>
    </source>
</evidence>
<evidence type="ECO:0000256" key="10">
    <source>
        <dbReference type="ARBA" id="ARBA00023180"/>
    </source>
</evidence>
<dbReference type="PROSITE" id="PS00383">
    <property type="entry name" value="TYR_PHOSPHATASE_1"/>
    <property type="match status" value="1"/>
</dbReference>
<dbReference type="Pfam" id="PF18861">
    <property type="entry name" value="PTP_tm"/>
    <property type="match status" value="1"/>
</dbReference>
<dbReference type="Proteomes" id="UP000297703">
    <property type="component" value="Unassembled WGS sequence"/>
</dbReference>
<comment type="subcellular location">
    <subcellularLocation>
        <location evidence="1">Membrane</location>
        <topology evidence="1">Single-pass type I membrane protein</topology>
    </subcellularLocation>
</comment>
<dbReference type="EC" id="3.1.3.48" evidence="2"/>
<dbReference type="InterPro" id="IPR003961">
    <property type="entry name" value="FN3_dom"/>
</dbReference>
<evidence type="ECO:0000256" key="12">
    <source>
        <dbReference type="ARBA" id="ARBA00051722"/>
    </source>
</evidence>
<evidence type="ECO:0000256" key="13">
    <source>
        <dbReference type="ARBA" id="ARBA00073603"/>
    </source>
</evidence>
<accession>A0A4D9E0C6</accession>
<feature type="domain" description="Fibronectin type-III" evidence="19">
    <location>
        <begin position="129"/>
        <end position="216"/>
    </location>
</feature>
<dbReference type="InterPro" id="IPR050713">
    <property type="entry name" value="RTP_Phos/Ushers"/>
</dbReference>
<sequence length="2347" mass="253614">MQSAVVTRQWRTPPSCWFLFCRILRLWGEEQGGPRQDSTGASSDLIAREARQERACTTSTSVTRRAPAGAPTRECQPGKPTLLPMKPQLLLPLLWASWLLGTLAEGEGCNRTTSEQRAGAGAVPGERGSLLNVSVGDQGRPDSLFLSWDEPDGGVLGYTLAIYTLEPDVLLQNGSAGPNATSFQFQGLVPGAGYSIEVTAALACAEASSQRVSGQTSPAPVHSVSLSSDGSPSALRASWTDAPGQKDGYRLVLYHLDSQGAMRNESVPGAVSTFLFNGLLAGSEYALRISTLAGARQASTSTHQWTAPTTPAALTLQSLGSSTSLFASWSRAEGAAWLHLTLHNLLSRTVTRTVSAKRGLSNYTFQHLSPGTPYHLGETASALDPLSPVNLTLSITGEAGSLQARWTPPAGERDYYLVTLHQGESRALARNVSVGGDSAHVSFHGLSPGNQYSLRVTAMAGPHRAPSPSAAAWTQPLAPPGVSLSSQGSTSTLHACWKEVAGDGYVVALYSLEPPALVKNSSEVGGVTNLTYEGLRPGTHYAFVISTVAGPYTSPPLRVINWTYPSPVEELSLSNQGQSTSLRASWKGAAAGSVNYSGVLLEARLQVWLRNVTVGESCTNVTFQGLSPGRQYTLEMAAVAGPYRSPVRTATDWTYPLAPSGVTLTSKRHSLGLSAAWHRASGDRDRFLIHLYSKELLMQQNVSVGPDTQNFTFLELLPGIQYSVEVTALAGPYRASVPSATAWTYPVSLANVSVTRGPSPQELHVGWMELGGAGDHWVQLYADESLSIIRNMSIRRGAAHIDLDGLVPGARYRVEIVSQAGPHRTSSQTAIGYTAPLMPLSPAVTNGGSTSALAVRWEAPAGQRDGYLVSVYEEGSLAAGRRVNAGKDSTNVSLAGLAPGSCYHVVISALAGPYSSDPQNVTGCTVPAAPANVSLTNSGSSSVLRAAWDEPPGGRDHYRIILYSLASWGIETAQSLGPNAQNITWTRLAAGSRFTAQVTAVKGPYKSSSVNVTQWTYPLAPANLTLASPSASALQVSWMGAEGGGEGYTVDLYDTSSGRHVGHTLLPWGARNHTFQSLIPGTRYSVGVSTAAGPYHSSTPNLTHWTRPLAPLAVRVAIQGHPDRLSVSWGAAAGGREGYVLTLYHAGSGAVAARAIAGEDTHNFTFAELAPGYRHSLEVVSIAGPYRAAAANVSDWTYPLAPPNTSLTNQGHPDRLTAYWGAAAGGRDGYTLTLYHAGSGAMAARVSVGKDTHNFTFVNLAPGSQYLLELASMAGPYGMSAGNISDWTYPLAPPNVYLTNQGRPDRLSASWGAAAGERDGYTLTLYHARAGTVAANASVGKDAHKFTFSGLAPGHKYLLEVASVAGPYRTFAGNISDWTTPLVPANLSAVPGESPTVLAVSWGHASSQQDYCQLWLRDPGNNTLPRRHTLAGGQVQHFFRGLVPGRNYSVSLSCVAGPYWSSTGILVVPIAPDPVEDLQCQPDSKGFSLSWTFPAGDVEACELAAERLSGGPPQAEARVIAPGSRTSLWGLEPDSSYRISVSAVGRNGLRSRAVTLVCNTSAEVLPPPVRADVPWVEPGSRVLISPDMFSEENGRIEYYAVIVTSNESLSRPTQEIVSSTWYDHYYGQEDSYVAVLLPNPFHPDKRSTPQTWSVPVGTDECGQSREICNGKLKANAQYRFSIAAFTKYDLVDPSVSFTAFSAAGAGADPSPVTVPVVAGIVAGFLLTLAAIFGWVYWKRVRSKRTKKSNLSQEMATYSLRNVHRPIPIQSFKQYYQAKTANANHGFFQEFEELKEVGKEQPKVEAELPANVSKNRYPHVLPYDHSRVRLSQLGEEPHSDYINANYVPGYASPQEFIVTQGPLKKTIEDFWRLVWEQSVCNIIMLTVGMENGRVLCDHYWPAELSPVSYGHIRVDLLSQSSADEWATRTFKLWHEGLREERRVTHLHYTAWPDHGIPESTASLMAFLDLARGHMQTAKGSGPTLVHCSAGVGRSGTFIALDRLLQQLKQEKAVDVFNAIYTMRMSRYLMIQTLGQYVFLHSCILEKITEELLLGQSGTEISCPIPLKSFLQHHAQKSAKSNVGFLREYEILLEVAKDKASSAAPSAGIQESRPGSSILPYDRSRVKFSPLEQGPFSDLSQTWLLPGCNSTRDYLAVQGPDKVTMEEFWRLVWDHGVHTIVTLLPCQEKGQVLSEACWPLEGSPVYTKMLTIQRGPEKHVSGWRCIQLKLKHEKKVKERQVQRFLYPLWGCQQQPDVQPLVEFLAAVRRCMPHRKRAGPLLLHCSSGVGQMGTLIALDCLLHQMKAERSVDVYGVTLRLMRSCCLMTPTPDQYVFLYTCIRDILTQRQP</sequence>
<dbReference type="InterPro" id="IPR036116">
    <property type="entry name" value="FN3_sf"/>
</dbReference>
<dbReference type="GO" id="GO:0016020">
    <property type="term" value="C:membrane"/>
    <property type="evidence" value="ECO:0007669"/>
    <property type="project" value="UniProtKB-SubCell"/>
</dbReference>
<dbReference type="Pfam" id="PF00102">
    <property type="entry name" value="Y_phosphatase"/>
    <property type="match status" value="2"/>
</dbReference>
<dbReference type="PANTHER" id="PTHR46957:SF10">
    <property type="entry name" value="PROTEIN TYROSINE PHOSPHATASE, RECEPTOR TYPE, H"/>
    <property type="match status" value="1"/>
</dbReference>
<organism evidence="20 21">
    <name type="scientific">Platysternon megacephalum</name>
    <name type="common">big-headed turtle</name>
    <dbReference type="NCBI Taxonomy" id="55544"/>
    <lineage>
        <taxon>Eukaryota</taxon>
        <taxon>Metazoa</taxon>
        <taxon>Chordata</taxon>
        <taxon>Craniata</taxon>
        <taxon>Vertebrata</taxon>
        <taxon>Euteleostomi</taxon>
        <taxon>Archelosauria</taxon>
        <taxon>Testudinata</taxon>
        <taxon>Testudines</taxon>
        <taxon>Cryptodira</taxon>
        <taxon>Durocryptodira</taxon>
        <taxon>Testudinoidea</taxon>
        <taxon>Platysternidae</taxon>
        <taxon>Platysternon</taxon>
    </lineage>
</organism>
<comment type="caution">
    <text evidence="20">The sequence shown here is derived from an EMBL/GenBank/DDBJ whole genome shotgun (WGS) entry which is preliminary data.</text>
</comment>
<evidence type="ECO:0000313" key="20">
    <source>
        <dbReference type="EMBL" id="TFK00664.1"/>
    </source>
</evidence>
<dbReference type="InterPro" id="IPR013783">
    <property type="entry name" value="Ig-like_fold"/>
</dbReference>
<keyword evidence="21" id="KW-1185">Reference proteome</keyword>
<dbReference type="GO" id="GO:0032870">
    <property type="term" value="P:cellular response to hormone stimulus"/>
    <property type="evidence" value="ECO:0007669"/>
    <property type="project" value="UniProtKB-ARBA"/>
</dbReference>
<dbReference type="GO" id="GO:0004725">
    <property type="term" value="F:protein tyrosine phosphatase activity"/>
    <property type="evidence" value="ECO:0007669"/>
    <property type="project" value="UniProtKB-EC"/>
</dbReference>
<feature type="domain" description="Tyrosine-protein phosphatase" evidence="17">
    <location>
        <begin position="2083"/>
        <end position="2341"/>
    </location>
</feature>
<evidence type="ECO:0000259" key="18">
    <source>
        <dbReference type="PROSITE" id="PS50056"/>
    </source>
</evidence>
<dbReference type="Pfam" id="PF00041">
    <property type="entry name" value="fn3"/>
    <property type="match status" value="5"/>
</dbReference>
<proteinExistence type="inferred from homology"/>
<dbReference type="PANTHER" id="PTHR46957">
    <property type="entry name" value="CYTOKINE RECEPTOR"/>
    <property type="match status" value="1"/>
</dbReference>
<evidence type="ECO:0000256" key="14">
    <source>
        <dbReference type="ARBA" id="ARBA00076448"/>
    </source>
</evidence>
<evidence type="ECO:0000256" key="4">
    <source>
        <dbReference type="ARBA" id="ARBA00022729"/>
    </source>
</evidence>
<dbReference type="GO" id="GO:0048513">
    <property type="term" value="P:animal organ development"/>
    <property type="evidence" value="ECO:0007669"/>
    <property type="project" value="UniProtKB-ARBA"/>
</dbReference>
<feature type="domain" description="Tyrosine specific protein phosphatases" evidence="18">
    <location>
        <begin position="1963"/>
        <end position="2036"/>
    </location>
</feature>
<evidence type="ECO:0000256" key="5">
    <source>
        <dbReference type="ARBA" id="ARBA00022737"/>
    </source>
</evidence>
<evidence type="ECO:0000256" key="9">
    <source>
        <dbReference type="ARBA" id="ARBA00023136"/>
    </source>
</evidence>
<keyword evidence="7" id="KW-0904">Protein phosphatase</keyword>
<evidence type="ECO:0000256" key="16">
    <source>
        <dbReference type="SAM" id="Phobius"/>
    </source>
</evidence>
<dbReference type="EMBL" id="QXTE01000261">
    <property type="protein sequence ID" value="TFK00664.1"/>
    <property type="molecule type" value="Genomic_DNA"/>
</dbReference>
<keyword evidence="8 16" id="KW-1133">Transmembrane helix</keyword>
<dbReference type="SUPFAM" id="SSF52799">
    <property type="entry name" value="(Phosphotyrosine protein) phosphatases II"/>
    <property type="match status" value="2"/>
</dbReference>
<feature type="compositionally biased region" description="Polar residues" evidence="15">
    <location>
        <begin position="213"/>
        <end position="231"/>
    </location>
</feature>
<evidence type="ECO:0000256" key="2">
    <source>
        <dbReference type="ARBA" id="ARBA00013064"/>
    </source>
</evidence>